<feature type="domain" description="Partial AB-hydrolase lipase" evidence="2">
    <location>
        <begin position="69"/>
        <end position="129"/>
    </location>
</feature>
<keyword evidence="3" id="KW-0378">Hydrolase</keyword>
<accession>A0A1E3PHZ6</accession>
<dbReference type="GO" id="GO:0016787">
    <property type="term" value="F:hydrolase activity"/>
    <property type="evidence" value="ECO:0007669"/>
    <property type="project" value="UniProtKB-KW"/>
</dbReference>
<proteinExistence type="predicted"/>
<dbReference type="OrthoDB" id="6130531at2759"/>
<dbReference type="STRING" id="857566.A0A1E3PHZ6"/>
<keyword evidence="1" id="KW-1133">Transmembrane helix</keyword>
<dbReference type="Gene3D" id="3.40.50.1820">
    <property type="entry name" value="alpha/beta hydrolase"/>
    <property type="match status" value="1"/>
</dbReference>
<keyword evidence="1" id="KW-0472">Membrane</keyword>
<dbReference type="SUPFAM" id="SSF53474">
    <property type="entry name" value="alpha/beta-Hydrolases"/>
    <property type="match status" value="1"/>
</dbReference>
<organism evidence="3 4">
    <name type="scientific">Nadsonia fulvescens var. elongata DSM 6958</name>
    <dbReference type="NCBI Taxonomy" id="857566"/>
    <lineage>
        <taxon>Eukaryota</taxon>
        <taxon>Fungi</taxon>
        <taxon>Dikarya</taxon>
        <taxon>Ascomycota</taxon>
        <taxon>Saccharomycotina</taxon>
        <taxon>Dipodascomycetes</taxon>
        <taxon>Dipodascales</taxon>
        <taxon>Dipodascales incertae sedis</taxon>
        <taxon>Nadsonia</taxon>
    </lineage>
</organism>
<evidence type="ECO:0000256" key="1">
    <source>
        <dbReference type="SAM" id="Phobius"/>
    </source>
</evidence>
<dbReference type="PANTHER" id="PTHR11005">
    <property type="entry name" value="LYSOSOMAL ACID LIPASE-RELATED"/>
    <property type="match status" value="1"/>
</dbReference>
<dbReference type="GO" id="GO:0006629">
    <property type="term" value="P:lipid metabolic process"/>
    <property type="evidence" value="ECO:0007669"/>
    <property type="project" value="InterPro"/>
</dbReference>
<dbReference type="InterPro" id="IPR029058">
    <property type="entry name" value="AB_hydrolase_fold"/>
</dbReference>
<evidence type="ECO:0000313" key="3">
    <source>
        <dbReference type="EMBL" id="ODQ64487.1"/>
    </source>
</evidence>
<keyword evidence="4" id="KW-1185">Reference proteome</keyword>
<dbReference type="Proteomes" id="UP000095009">
    <property type="component" value="Unassembled WGS sequence"/>
</dbReference>
<keyword evidence="1" id="KW-0812">Transmembrane</keyword>
<protein>
    <submittedName>
        <fullName evidence="3">Alpha/beta-hydrolase</fullName>
    </submittedName>
</protein>
<dbReference type="Pfam" id="PF04083">
    <property type="entry name" value="Abhydro_lipase"/>
    <property type="match status" value="1"/>
</dbReference>
<dbReference type="EMBL" id="KV454411">
    <property type="protein sequence ID" value="ODQ64487.1"/>
    <property type="molecule type" value="Genomic_DNA"/>
</dbReference>
<dbReference type="InterPro" id="IPR006693">
    <property type="entry name" value="AB_hydrolase_lipase"/>
</dbReference>
<name>A0A1E3PHZ6_9ASCO</name>
<evidence type="ECO:0000313" key="4">
    <source>
        <dbReference type="Proteomes" id="UP000095009"/>
    </source>
</evidence>
<evidence type="ECO:0000259" key="2">
    <source>
        <dbReference type="Pfam" id="PF04083"/>
    </source>
</evidence>
<feature type="transmembrane region" description="Helical" evidence="1">
    <location>
        <begin position="6"/>
        <end position="27"/>
    </location>
</feature>
<sequence>MQCYIYRFISFFSCLTFLATLVTIASFKKLKRSFTKKPVSVKPIKYQQLQKDFNRLRTTPEHKLVFDLKYYCRVHGLDLQEVNIVTSDGFILTLQRLIDPNESKSDRNSRYPVLLLHGLLQSSASFLTSGENGIGFYLFRSGYDVWLGNNRVGFDASSGHVEFKYKDRQMWNWGIKEMGTIDLACMINHIKKETFSEKVALVAHSQGTTQTFFALSKDHTPELGQSISCFCALSPAVYSGKLLQKPYWKFVRGLSSRMYDLWFGVHSFMPIMLTMHSNMLSSRVYGFMGYLVFNYLFDWEDSLWDLEIRDRHFIFSPVYVSASLMKWWLGKGGFSDHGCILEEYNSADNIETVWFNEDFPPLALFLPYHDELVDGLKLLNRIIKTESKVDLVKTVHLKDYSHLDVLWAMDVNEQIGKPLKKIIWKTAHDRERRICPTGCEGL</sequence>
<reference evidence="3 4" key="1">
    <citation type="journal article" date="2016" name="Proc. Natl. Acad. Sci. U.S.A.">
        <title>Comparative genomics of biotechnologically important yeasts.</title>
        <authorList>
            <person name="Riley R."/>
            <person name="Haridas S."/>
            <person name="Wolfe K.H."/>
            <person name="Lopes M.R."/>
            <person name="Hittinger C.T."/>
            <person name="Goeker M."/>
            <person name="Salamov A.A."/>
            <person name="Wisecaver J.H."/>
            <person name="Long T.M."/>
            <person name="Calvey C.H."/>
            <person name="Aerts A.L."/>
            <person name="Barry K.W."/>
            <person name="Choi C."/>
            <person name="Clum A."/>
            <person name="Coughlan A.Y."/>
            <person name="Deshpande S."/>
            <person name="Douglass A.P."/>
            <person name="Hanson S.J."/>
            <person name="Klenk H.-P."/>
            <person name="LaButti K.M."/>
            <person name="Lapidus A."/>
            <person name="Lindquist E.A."/>
            <person name="Lipzen A.M."/>
            <person name="Meier-Kolthoff J.P."/>
            <person name="Ohm R.A."/>
            <person name="Otillar R.P."/>
            <person name="Pangilinan J.L."/>
            <person name="Peng Y."/>
            <person name="Rokas A."/>
            <person name="Rosa C.A."/>
            <person name="Scheuner C."/>
            <person name="Sibirny A.A."/>
            <person name="Slot J.C."/>
            <person name="Stielow J.B."/>
            <person name="Sun H."/>
            <person name="Kurtzman C.P."/>
            <person name="Blackwell M."/>
            <person name="Grigoriev I.V."/>
            <person name="Jeffries T.W."/>
        </authorList>
    </citation>
    <scope>NUCLEOTIDE SEQUENCE [LARGE SCALE GENOMIC DNA]</scope>
    <source>
        <strain evidence="3 4">DSM 6958</strain>
    </source>
</reference>
<gene>
    <name evidence="3" type="ORF">NADFUDRAFT_83476</name>
</gene>
<dbReference type="AlphaFoldDB" id="A0A1E3PHZ6"/>